<dbReference type="Proteomes" id="UP001314181">
    <property type="component" value="Unassembled WGS sequence"/>
</dbReference>
<dbReference type="InterPro" id="IPR000119">
    <property type="entry name" value="Hist_DNA-bd"/>
</dbReference>
<evidence type="ECO:0000313" key="6">
    <source>
        <dbReference type="Proteomes" id="UP001314181"/>
    </source>
</evidence>
<proteinExistence type="inferred from homology"/>
<dbReference type="EMBL" id="CAWVOK010000001">
    <property type="protein sequence ID" value="CAK8162278.1"/>
    <property type="molecule type" value="Genomic_DNA"/>
</dbReference>
<reference evidence="5 6" key="1">
    <citation type="submission" date="2024-01" db="EMBL/GenBank/DDBJ databases">
        <authorList>
            <person name="Kunselman E."/>
        </authorList>
    </citation>
    <scope>NUCLEOTIDE SEQUENCE [LARGE SCALE GENOMIC DNA]</scope>
    <source>
        <strain evidence="5">2 abalone samples</strain>
    </source>
</reference>
<dbReference type="CDD" id="cd13831">
    <property type="entry name" value="HU"/>
    <property type="match status" value="1"/>
</dbReference>
<sequence>MNKGSLIDAVFAKIKSESLHVSKNDLSKIVDMLFDSIVDGVQKDKIVRIVGFGTWMCVERKARKGRNPSTGHEITIPARTDIKFSIGKQTKDIINNY</sequence>
<name>A0ABP0EUU7_9RICK</name>
<gene>
    <name evidence="5" type="primary">hup</name>
    <name evidence="5" type="ORF">CAXC1_100007</name>
</gene>
<accession>A0ABP0EUU7</accession>
<evidence type="ECO:0000256" key="3">
    <source>
        <dbReference type="ARBA" id="ARBA00023125"/>
    </source>
</evidence>
<comment type="similarity">
    <text evidence="1 4">Belongs to the bacterial histone-like protein family.</text>
</comment>
<keyword evidence="2" id="KW-0226">DNA condensation</keyword>
<dbReference type="SUPFAM" id="SSF47729">
    <property type="entry name" value="IHF-like DNA-binding proteins"/>
    <property type="match status" value="1"/>
</dbReference>
<organism evidence="5 6">
    <name type="scientific">Candidatus Xenohaliotis californiensis</name>
    <dbReference type="NCBI Taxonomy" id="84677"/>
    <lineage>
        <taxon>Bacteria</taxon>
        <taxon>Pseudomonadati</taxon>
        <taxon>Pseudomonadota</taxon>
        <taxon>Alphaproteobacteria</taxon>
        <taxon>Rickettsiales</taxon>
        <taxon>Anaplasmataceae</taxon>
        <taxon>Candidatus Xenohaliotis</taxon>
    </lineage>
</organism>
<dbReference type="InterPro" id="IPR010992">
    <property type="entry name" value="IHF-like_DNA-bd_dom_sf"/>
</dbReference>
<dbReference type="RefSeq" id="WP_338363229.1">
    <property type="nucleotide sequence ID" value="NZ_CAWVOK010000001.1"/>
</dbReference>
<dbReference type="Pfam" id="PF00216">
    <property type="entry name" value="Bac_DNA_binding"/>
    <property type="match status" value="1"/>
</dbReference>
<dbReference type="PRINTS" id="PR01727">
    <property type="entry name" value="DNABINDINGHU"/>
</dbReference>
<dbReference type="Gene3D" id="4.10.520.10">
    <property type="entry name" value="IHF-like DNA-binding proteins"/>
    <property type="match status" value="1"/>
</dbReference>
<keyword evidence="6" id="KW-1185">Reference proteome</keyword>
<dbReference type="PANTHER" id="PTHR33175:SF3">
    <property type="entry name" value="DNA-BINDING PROTEIN HU-BETA"/>
    <property type="match status" value="1"/>
</dbReference>
<evidence type="ECO:0000256" key="2">
    <source>
        <dbReference type="ARBA" id="ARBA00023067"/>
    </source>
</evidence>
<dbReference type="GO" id="GO:0003677">
    <property type="term" value="F:DNA binding"/>
    <property type="evidence" value="ECO:0007669"/>
    <property type="project" value="UniProtKB-KW"/>
</dbReference>
<comment type="caution">
    <text evidence="5">The sequence shown here is derived from an EMBL/GenBank/DDBJ whole genome shotgun (WGS) entry which is preliminary data.</text>
</comment>
<evidence type="ECO:0000256" key="1">
    <source>
        <dbReference type="ARBA" id="ARBA00010529"/>
    </source>
</evidence>
<keyword evidence="3 5" id="KW-0238">DNA-binding</keyword>
<evidence type="ECO:0000313" key="5">
    <source>
        <dbReference type="EMBL" id="CAK8162278.1"/>
    </source>
</evidence>
<dbReference type="SMART" id="SM00411">
    <property type="entry name" value="BHL"/>
    <property type="match status" value="1"/>
</dbReference>
<protein>
    <submittedName>
        <fullName evidence="5">DNA-binding protein HU-1</fullName>
    </submittedName>
</protein>
<dbReference type="PANTHER" id="PTHR33175">
    <property type="entry name" value="DNA-BINDING PROTEIN HU"/>
    <property type="match status" value="1"/>
</dbReference>
<evidence type="ECO:0000256" key="4">
    <source>
        <dbReference type="RuleBase" id="RU003939"/>
    </source>
</evidence>